<dbReference type="STRING" id="1612308.SAMN05444581_10957"/>
<evidence type="ECO:0000313" key="3">
    <source>
        <dbReference type="Proteomes" id="UP000198755"/>
    </source>
</evidence>
<dbReference type="OrthoDB" id="9810773at2"/>
<sequence>MGASRIFRLWTRALKRAAAPVAAAVALLVCVDAAKAEQHGSASGLPVPRYVSLKSDRVNLREGPSKDHRTTWVFQRAGLPVEITAEFEIWRRVRDSEGAEGWVLHSLLSGRRTALVTPWKKGGESILYAKADAQSASVAKLQPNVLANVRSCDGGWCKVFGEGFNGFIQQSDLWGVYPNEVVE</sequence>
<dbReference type="AlphaFoldDB" id="A0A1I4A4H8"/>
<keyword evidence="1" id="KW-0732">Signal</keyword>
<evidence type="ECO:0000256" key="1">
    <source>
        <dbReference type="SAM" id="SignalP"/>
    </source>
</evidence>
<keyword evidence="3" id="KW-1185">Reference proteome</keyword>
<dbReference type="EMBL" id="FOSN01000009">
    <property type="protein sequence ID" value="SFK50689.1"/>
    <property type="molecule type" value="Genomic_DNA"/>
</dbReference>
<feature type="chain" id="PRO_5011727765" evidence="1">
    <location>
        <begin position="37"/>
        <end position="183"/>
    </location>
</feature>
<name>A0A1I4A4H8_9HYPH</name>
<gene>
    <name evidence="2" type="ORF">SAMN05444581_10957</name>
</gene>
<accession>A0A1I4A4H8</accession>
<dbReference type="Gene3D" id="2.30.30.40">
    <property type="entry name" value="SH3 Domains"/>
    <property type="match status" value="1"/>
</dbReference>
<evidence type="ECO:0000313" key="2">
    <source>
        <dbReference type="EMBL" id="SFK50689.1"/>
    </source>
</evidence>
<dbReference type="Pfam" id="PF06347">
    <property type="entry name" value="SH3_4"/>
    <property type="match status" value="2"/>
</dbReference>
<dbReference type="Proteomes" id="UP000198755">
    <property type="component" value="Unassembled WGS sequence"/>
</dbReference>
<dbReference type="InterPro" id="IPR010466">
    <property type="entry name" value="DUF1058"/>
</dbReference>
<proteinExistence type="predicted"/>
<protein>
    <submittedName>
        <fullName evidence="2">SH3-like domain-containing protein</fullName>
    </submittedName>
</protein>
<feature type="signal peptide" evidence="1">
    <location>
        <begin position="1"/>
        <end position="36"/>
    </location>
</feature>
<organism evidence="2 3">
    <name type="scientific">Methylocapsa palsarum</name>
    <dbReference type="NCBI Taxonomy" id="1612308"/>
    <lineage>
        <taxon>Bacteria</taxon>
        <taxon>Pseudomonadati</taxon>
        <taxon>Pseudomonadota</taxon>
        <taxon>Alphaproteobacteria</taxon>
        <taxon>Hyphomicrobiales</taxon>
        <taxon>Beijerinckiaceae</taxon>
        <taxon>Methylocapsa</taxon>
    </lineage>
</organism>
<reference evidence="2 3" key="1">
    <citation type="submission" date="2016-10" db="EMBL/GenBank/DDBJ databases">
        <authorList>
            <person name="de Groot N.N."/>
        </authorList>
    </citation>
    <scope>NUCLEOTIDE SEQUENCE [LARGE SCALE GENOMIC DNA]</scope>
    <source>
        <strain evidence="2 3">NE2</strain>
    </source>
</reference>